<evidence type="ECO:0000313" key="11">
    <source>
        <dbReference type="Proteomes" id="UP001491310"/>
    </source>
</evidence>
<organism evidence="10 11">
    <name type="scientific">Coccomyxa subellipsoidea</name>
    <dbReference type="NCBI Taxonomy" id="248742"/>
    <lineage>
        <taxon>Eukaryota</taxon>
        <taxon>Viridiplantae</taxon>
        <taxon>Chlorophyta</taxon>
        <taxon>core chlorophytes</taxon>
        <taxon>Trebouxiophyceae</taxon>
        <taxon>Trebouxiophyceae incertae sedis</taxon>
        <taxon>Coccomyxaceae</taxon>
        <taxon>Coccomyxa</taxon>
    </lineage>
</organism>
<evidence type="ECO:0000256" key="6">
    <source>
        <dbReference type="SAM" id="MobiDB-lite"/>
    </source>
</evidence>
<dbReference type="PROSITE" id="PS00108">
    <property type="entry name" value="PROTEIN_KINASE_ST"/>
    <property type="match status" value="1"/>
</dbReference>
<keyword evidence="8" id="KW-0732">Signal</keyword>
<feature type="region of interest" description="Disordered" evidence="6">
    <location>
        <begin position="1065"/>
        <end position="1112"/>
    </location>
</feature>
<evidence type="ECO:0000256" key="3">
    <source>
        <dbReference type="ARBA" id="ARBA00022777"/>
    </source>
</evidence>
<feature type="compositionally biased region" description="Low complexity" evidence="6">
    <location>
        <begin position="1125"/>
        <end position="1154"/>
    </location>
</feature>
<accession>A0ABR2YD26</accession>
<proteinExistence type="predicted"/>
<feature type="compositionally biased region" description="Polar residues" evidence="6">
    <location>
        <begin position="1071"/>
        <end position="1083"/>
    </location>
</feature>
<dbReference type="Gene3D" id="1.10.510.10">
    <property type="entry name" value="Transferase(Phosphotransferase) domain 1"/>
    <property type="match status" value="1"/>
</dbReference>
<feature type="compositionally biased region" description="Low complexity" evidence="6">
    <location>
        <begin position="1161"/>
        <end position="1179"/>
    </location>
</feature>
<evidence type="ECO:0000256" key="2">
    <source>
        <dbReference type="ARBA" id="ARBA00022741"/>
    </source>
</evidence>
<feature type="compositionally biased region" description="Low complexity" evidence="6">
    <location>
        <begin position="568"/>
        <end position="577"/>
    </location>
</feature>
<gene>
    <name evidence="10" type="ORF">WJX75_004977</name>
</gene>
<keyword evidence="11" id="KW-1185">Reference proteome</keyword>
<dbReference type="SMART" id="SM00220">
    <property type="entry name" value="S_TKc"/>
    <property type="match status" value="1"/>
</dbReference>
<feature type="signal peptide" evidence="8">
    <location>
        <begin position="1"/>
        <end position="27"/>
    </location>
</feature>
<feature type="region of interest" description="Disordered" evidence="6">
    <location>
        <begin position="1125"/>
        <end position="1191"/>
    </location>
</feature>
<feature type="region of interest" description="Disordered" evidence="6">
    <location>
        <begin position="561"/>
        <end position="583"/>
    </location>
</feature>
<dbReference type="InterPro" id="IPR011009">
    <property type="entry name" value="Kinase-like_dom_sf"/>
</dbReference>
<evidence type="ECO:0000256" key="5">
    <source>
        <dbReference type="PROSITE-ProRule" id="PRU10141"/>
    </source>
</evidence>
<dbReference type="InterPro" id="IPR008271">
    <property type="entry name" value="Ser/Thr_kinase_AS"/>
</dbReference>
<dbReference type="PROSITE" id="PS50011">
    <property type="entry name" value="PROTEIN_KINASE_DOM"/>
    <property type="match status" value="1"/>
</dbReference>
<evidence type="ECO:0000313" key="10">
    <source>
        <dbReference type="EMBL" id="KAK9902753.1"/>
    </source>
</evidence>
<dbReference type="PANTHER" id="PTHR44329">
    <property type="entry name" value="SERINE/THREONINE-PROTEIN KINASE TNNI3K-RELATED"/>
    <property type="match status" value="1"/>
</dbReference>
<dbReference type="SUPFAM" id="SSF56112">
    <property type="entry name" value="Protein kinase-like (PK-like)"/>
    <property type="match status" value="1"/>
</dbReference>
<keyword evidence="3" id="KW-0418">Kinase</keyword>
<feature type="binding site" evidence="5">
    <location>
        <position position="828"/>
    </location>
    <ligand>
        <name>ATP</name>
        <dbReference type="ChEBI" id="CHEBI:30616"/>
    </ligand>
</feature>
<sequence>MQLSRRCRGNVATAALLCFYFLHTCLAQPGGLPKPPTLAPSPTPLLLVSPDDWTGLTEPGTGRPVTRYELYVAPGVTEIELQLTGKEAIATDDNVDLIRSTLAEVLPVTYGAINPVAVKNVTSCPELPEAGSPAAAPAPPAQRGSGRRLLLDSFQVPGRALQGRSLQQSQAFAPPPVPSCDPKMRAVYMLTFPPDINGTHGQALVRDAVQTGLFSARLKRRKLDIERVELLASIRGDSPETAYTAVIEPTGAGMDEGMLKSGTVNLAPAPSFDAAAQQAIASANPANATAVNVYFTLVLTGYDAVDTNGNFLLALTKSLTDTLNTGAIDYLTPENTAVTDVASLKPVALPGVGSGRRRLLTAAIDHEELQAGNAPYQAYQAGTAEAAAGGLRRGHPKIVGGSRGGSLGAVDGRPRKGQESVGEGPEGFNAIGQPQKGRMHAGAAGGVHRGFKDDGSRGGVEAAGELISGRPAKDVEADRTVTRLGLVRIRAPDVSQSNAGEETGVSGKLLAGAPGAASLEEQHQHWGSRLAFRAGELCNLREGARVAGTHCLRRRSLLQELPAPPASEGPSAPDTAPAPAPDNMTSDFALANYGPVPSLAVSYQVWAVPLPGPAVIADKLSYFIRTGQMVGLFQAQGFRINYVQLAKYSPLPGVPAAAPEAAASTADAGLVGGMKIAKLLAIIIIPVAFAAIVTASVFAYLFFRNKRRFASQAGSERPVKDSAQSMHSARSSGGKSDMRTSGSGSTTVRSMLDTLYSSKGISGQEALALASLSKKSLTLPGMQSDWEIDPDELEICRRPDGTEWELGSGASARVYKAIRTGVQTVAVKIFTDQVTAEHQMRYAEAFRREIFILRSCHDRNIVQFIGACLQEGQTILVQEYMENGDLFHAIAEDSAAQRFGWYRQRLPTGRLAPATGMARRIALDIARGLFFLHSRKVVHFDLKSANILLARDWTAKIADVGLAKILKDGWLSTLREVGTFSWAAPEVLLGRPCTEKVDIYSYGVMLWELSAGEAPPGRHLRPLRVPEECPADVEAMIARCLDNDPDARPSARELVDFMVELPHALSREEGSSNTASTEPSCSGTLGEPEQLGPGRSLTPMTPKRPPAGMVMPNAFGLLSMQSFRRNNSGLGRSNSGLGRSNSGLSRSNSGAARAQSGEVPAAGQDAQATTAPGGQATIAAEEKPPRPQKRAITIPSAFKYLTSTSFKREPPPPPPGVPSIPDAPEEELEAAVMQSNKSLSAAAAKAAEAAVKQALQQQEEQAAPSKGRPPVIRSAFEQEPGP</sequence>
<keyword evidence="7" id="KW-0812">Transmembrane</keyword>
<feature type="chain" id="PRO_5045477250" description="Protein kinase domain-containing protein" evidence="8">
    <location>
        <begin position="28"/>
        <end position="1282"/>
    </location>
</feature>
<dbReference type="CDD" id="cd13999">
    <property type="entry name" value="STKc_MAP3K-like"/>
    <property type="match status" value="1"/>
</dbReference>
<evidence type="ECO:0000256" key="1">
    <source>
        <dbReference type="ARBA" id="ARBA00022679"/>
    </source>
</evidence>
<dbReference type="EMBL" id="JALJOT010000015">
    <property type="protein sequence ID" value="KAK9902753.1"/>
    <property type="molecule type" value="Genomic_DNA"/>
</dbReference>
<dbReference type="PROSITE" id="PS00107">
    <property type="entry name" value="PROTEIN_KINASE_ATP"/>
    <property type="match status" value="1"/>
</dbReference>
<feature type="compositionally biased region" description="Polar residues" evidence="6">
    <location>
        <begin position="722"/>
        <end position="734"/>
    </location>
</feature>
<feature type="region of interest" description="Disordered" evidence="6">
    <location>
        <begin position="1255"/>
        <end position="1282"/>
    </location>
</feature>
<evidence type="ECO:0000256" key="7">
    <source>
        <dbReference type="SAM" id="Phobius"/>
    </source>
</evidence>
<feature type="region of interest" description="Disordered" evidence="6">
    <location>
        <begin position="390"/>
        <end position="458"/>
    </location>
</feature>
<feature type="region of interest" description="Disordered" evidence="6">
    <location>
        <begin position="1204"/>
        <end position="1235"/>
    </location>
</feature>
<evidence type="ECO:0000256" key="4">
    <source>
        <dbReference type="ARBA" id="ARBA00022840"/>
    </source>
</evidence>
<keyword evidence="1" id="KW-0808">Transferase</keyword>
<dbReference type="InterPro" id="IPR000719">
    <property type="entry name" value="Prot_kinase_dom"/>
</dbReference>
<dbReference type="InterPro" id="IPR017441">
    <property type="entry name" value="Protein_kinase_ATP_BS"/>
</dbReference>
<evidence type="ECO:0000256" key="8">
    <source>
        <dbReference type="SAM" id="SignalP"/>
    </source>
</evidence>
<keyword evidence="4 5" id="KW-0067">ATP-binding</keyword>
<dbReference type="Pfam" id="PF00069">
    <property type="entry name" value="Pkinase"/>
    <property type="match status" value="1"/>
</dbReference>
<name>A0ABR2YD26_9CHLO</name>
<keyword evidence="7" id="KW-1133">Transmembrane helix</keyword>
<evidence type="ECO:0000259" key="9">
    <source>
        <dbReference type="PROSITE" id="PS50011"/>
    </source>
</evidence>
<reference evidence="10 11" key="1">
    <citation type="journal article" date="2024" name="Nat. Commun.">
        <title>Phylogenomics reveals the evolutionary origins of lichenization in chlorophyte algae.</title>
        <authorList>
            <person name="Puginier C."/>
            <person name="Libourel C."/>
            <person name="Otte J."/>
            <person name="Skaloud P."/>
            <person name="Haon M."/>
            <person name="Grisel S."/>
            <person name="Petersen M."/>
            <person name="Berrin J.G."/>
            <person name="Delaux P.M."/>
            <person name="Dal Grande F."/>
            <person name="Keller J."/>
        </authorList>
    </citation>
    <scope>NUCLEOTIDE SEQUENCE [LARGE SCALE GENOMIC DNA]</scope>
    <source>
        <strain evidence="10 11">SAG 216-7</strain>
    </source>
</reference>
<feature type="region of interest" description="Disordered" evidence="6">
    <location>
        <begin position="713"/>
        <end position="745"/>
    </location>
</feature>
<feature type="transmembrane region" description="Helical" evidence="7">
    <location>
        <begin position="679"/>
        <end position="703"/>
    </location>
</feature>
<comment type="caution">
    <text evidence="10">The sequence shown here is derived from an EMBL/GenBank/DDBJ whole genome shotgun (WGS) entry which is preliminary data.</text>
</comment>
<protein>
    <recommendedName>
        <fullName evidence="9">Protein kinase domain-containing protein</fullName>
    </recommendedName>
</protein>
<dbReference type="InterPro" id="IPR051681">
    <property type="entry name" value="Ser/Thr_Kinases-Pseudokinases"/>
</dbReference>
<keyword evidence="7" id="KW-0472">Membrane</keyword>
<keyword evidence="2 5" id="KW-0547">Nucleotide-binding</keyword>
<feature type="domain" description="Protein kinase" evidence="9">
    <location>
        <begin position="800"/>
        <end position="1066"/>
    </location>
</feature>
<dbReference type="Proteomes" id="UP001491310">
    <property type="component" value="Unassembled WGS sequence"/>
</dbReference>